<sequence length="196" mass="21854">MLYAYMDGVAHQVLKNISHGVPPPLPSSIELRGPVKVINNIMGPVTLHNSARDICRLFEQAQQVEPGRSPHMQQVQDLMSYLHLWNRYKQPRSDLILLVIKHWRPPAWAVECAKLKKAVLREIGRGQLAENMDTSATPREPAPQNITHTSVPAVPATAEIIPVGPTTTSHAPLKERITFVPTERSLDQAREKAPPP</sequence>
<evidence type="ECO:0000313" key="1">
    <source>
        <dbReference type="EMBL" id="KIM52773.1"/>
    </source>
</evidence>
<dbReference type="EMBL" id="KN822200">
    <property type="protein sequence ID" value="KIM52773.1"/>
    <property type="molecule type" value="Genomic_DNA"/>
</dbReference>
<dbReference type="OrthoDB" id="2706836at2759"/>
<gene>
    <name evidence="1" type="ORF">SCLCIDRAFT_32408</name>
</gene>
<keyword evidence="2" id="KW-1185">Reference proteome</keyword>
<proteinExistence type="predicted"/>
<dbReference type="HOGENOM" id="CLU_1390965_0_0_1"/>
<evidence type="ECO:0000313" key="2">
    <source>
        <dbReference type="Proteomes" id="UP000053989"/>
    </source>
</evidence>
<name>A0A0C2YST2_9AGAM</name>
<protein>
    <submittedName>
        <fullName evidence="1">Uncharacterized protein</fullName>
    </submittedName>
</protein>
<organism evidence="1 2">
    <name type="scientific">Scleroderma citrinum Foug A</name>
    <dbReference type="NCBI Taxonomy" id="1036808"/>
    <lineage>
        <taxon>Eukaryota</taxon>
        <taxon>Fungi</taxon>
        <taxon>Dikarya</taxon>
        <taxon>Basidiomycota</taxon>
        <taxon>Agaricomycotina</taxon>
        <taxon>Agaricomycetes</taxon>
        <taxon>Agaricomycetidae</taxon>
        <taxon>Boletales</taxon>
        <taxon>Sclerodermatineae</taxon>
        <taxon>Sclerodermataceae</taxon>
        <taxon>Scleroderma</taxon>
    </lineage>
</organism>
<dbReference type="InParanoid" id="A0A0C2YST2"/>
<reference evidence="1 2" key="1">
    <citation type="submission" date="2014-04" db="EMBL/GenBank/DDBJ databases">
        <authorList>
            <consortium name="DOE Joint Genome Institute"/>
            <person name="Kuo A."/>
            <person name="Kohler A."/>
            <person name="Nagy L.G."/>
            <person name="Floudas D."/>
            <person name="Copeland A."/>
            <person name="Barry K.W."/>
            <person name="Cichocki N."/>
            <person name="Veneault-Fourrey C."/>
            <person name="LaButti K."/>
            <person name="Lindquist E.A."/>
            <person name="Lipzen A."/>
            <person name="Lundell T."/>
            <person name="Morin E."/>
            <person name="Murat C."/>
            <person name="Sun H."/>
            <person name="Tunlid A."/>
            <person name="Henrissat B."/>
            <person name="Grigoriev I.V."/>
            <person name="Hibbett D.S."/>
            <person name="Martin F."/>
            <person name="Nordberg H.P."/>
            <person name="Cantor M.N."/>
            <person name="Hua S.X."/>
        </authorList>
    </citation>
    <scope>NUCLEOTIDE SEQUENCE [LARGE SCALE GENOMIC DNA]</scope>
    <source>
        <strain evidence="1 2">Foug A</strain>
    </source>
</reference>
<reference evidence="2" key="2">
    <citation type="submission" date="2015-01" db="EMBL/GenBank/DDBJ databases">
        <title>Evolutionary Origins and Diversification of the Mycorrhizal Mutualists.</title>
        <authorList>
            <consortium name="DOE Joint Genome Institute"/>
            <consortium name="Mycorrhizal Genomics Consortium"/>
            <person name="Kohler A."/>
            <person name="Kuo A."/>
            <person name="Nagy L.G."/>
            <person name="Floudas D."/>
            <person name="Copeland A."/>
            <person name="Barry K.W."/>
            <person name="Cichocki N."/>
            <person name="Veneault-Fourrey C."/>
            <person name="LaButti K."/>
            <person name="Lindquist E.A."/>
            <person name="Lipzen A."/>
            <person name="Lundell T."/>
            <person name="Morin E."/>
            <person name="Murat C."/>
            <person name="Riley R."/>
            <person name="Ohm R."/>
            <person name="Sun H."/>
            <person name="Tunlid A."/>
            <person name="Henrissat B."/>
            <person name="Grigoriev I.V."/>
            <person name="Hibbett D.S."/>
            <person name="Martin F."/>
        </authorList>
    </citation>
    <scope>NUCLEOTIDE SEQUENCE [LARGE SCALE GENOMIC DNA]</scope>
    <source>
        <strain evidence="2">Foug A</strain>
    </source>
</reference>
<accession>A0A0C2YST2</accession>
<dbReference type="Proteomes" id="UP000053989">
    <property type="component" value="Unassembled WGS sequence"/>
</dbReference>
<dbReference type="AlphaFoldDB" id="A0A0C2YST2"/>